<keyword evidence="1" id="KW-1133">Transmembrane helix</keyword>
<keyword evidence="3" id="KW-1185">Reference proteome</keyword>
<dbReference type="AlphaFoldDB" id="A0AAD9GB16"/>
<keyword evidence="1" id="KW-0472">Membrane</keyword>
<comment type="caution">
    <text evidence="2">The sequence shown here is derived from an EMBL/GenBank/DDBJ whole genome shotgun (WGS) entry which is preliminary data.</text>
</comment>
<protein>
    <submittedName>
        <fullName evidence="2">Uncharacterized protein</fullName>
    </submittedName>
</protein>
<name>A0AAD9GB16_9STRA</name>
<feature type="transmembrane region" description="Helical" evidence="1">
    <location>
        <begin position="20"/>
        <end position="36"/>
    </location>
</feature>
<organism evidence="2 3">
    <name type="scientific">Phytophthora citrophthora</name>
    <dbReference type="NCBI Taxonomy" id="4793"/>
    <lineage>
        <taxon>Eukaryota</taxon>
        <taxon>Sar</taxon>
        <taxon>Stramenopiles</taxon>
        <taxon>Oomycota</taxon>
        <taxon>Peronosporomycetes</taxon>
        <taxon>Peronosporales</taxon>
        <taxon>Peronosporaceae</taxon>
        <taxon>Phytophthora</taxon>
    </lineage>
</organism>
<gene>
    <name evidence="2" type="ORF">P3T76_010801</name>
</gene>
<accession>A0AAD9GB16</accession>
<keyword evidence="1" id="KW-0812">Transmembrane</keyword>
<proteinExistence type="predicted"/>
<evidence type="ECO:0000313" key="2">
    <source>
        <dbReference type="EMBL" id="KAK1935035.1"/>
    </source>
</evidence>
<sequence>MFLLNSSQSHLTSSLRFRHFSFPLGAFSLTLAFLFFQRSHLTSSGALYVLRTSTFKHHLILIPNTAVAHTHGLIVVANNHRARHHLVGTRAASADRIAARLHNITN</sequence>
<evidence type="ECO:0000313" key="3">
    <source>
        <dbReference type="Proteomes" id="UP001259832"/>
    </source>
</evidence>
<reference evidence="2" key="1">
    <citation type="submission" date="2023-08" db="EMBL/GenBank/DDBJ databases">
        <title>Reference Genome Resource for the Citrus Pathogen Phytophthora citrophthora.</title>
        <authorList>
            <person name="Moller H."/>
            <person name="Coetzee B."/>
            <person name="Rose L.J."/>
            <person name="Van Niekerk J.M."/>
        </authorList>
    </citation>
    <scope>NUCLEOTIDE SEQUENCE</scope>
    <source>
        <strain evidence="2">STE-U-9442</strain>
    </source>
</reference>
<dbReference type="Proteomes" id="UP001259832">
    <property type="component" value="Unassembled WGS sequence"/>
</dbReference>
<dbReference type="EMBL" id="JASMQC010000024">
    <property type="protein sequence ID" value="KAK1935035.1"/>
    <property type="molecule type" value="Genomic_DNA"/>
</dbReference>
<evidence type="ECO:0000256" key="1">
    <source>
        <dbReference type="SAM" id="Phobius"/>
    </source>
</evidence>